<feature type="transmembrane region" description="Helical" evidence="1">
    <location>
        <begin position="64"/>
        <end position="84"/>
    </location>
</feature>
<evidence type="ECO:0000313" key="3">
    <source>
        <dbReference type="Proteomes" id="UP000515204"/>
    </source>
</evidence>
<feature type="chain" id="PRO_5027684719" evidence="2">
    <location>
        <begin position="21"/>
        <end position="194"/>
    </location>
</feature>
<dbReference type="RefSeq" id="XP_014471305.1">
    <property type="nucleotide sequence ID" value="XM_014615819.1"/>
</dbReference>
<keyword evidence="1" id="KW-0812">Transmembrane</keyword>
<evidence type="ECO:0000256" key="1">
    <source>
        <dbReference type="SAM" id="Phobius"/>
    </source>
</evidence>
<dbReference type="GeneID" id="106742651"/>
<proteinExistence type="predicted"/>
<dbReference type="Proteomes" id="UP000515204">
    <property type="component" value="Unplaced"/>
</dbReference>
<sequence length="194" mass="21913">MLINARVFVIAALIICIVYARTTDNPDSYKETSNKKYGRSMLAEIAKELVQRSTTGSQVLNLNLSNLLLLLVLKAVVFGAGYLGNHGYKGRELQDENIVSEGEIALALGYLIGDTCLYRAACEEPHVAREYLGAAEMLLQTMKLMPQSLLTEYDYEKMMSEFRKAIEYGSIQQCPLEYSCKKDDINNFFRNEKK</sequence>
<dbReference type="KEGG" id="dqu:106742651"/>
<keyword evidence="1" id="KW-1133">Transmembrane helix</keyword>
<evidence type="ECO:0000313" key="4">
    <source>
        <dbReference type="RefSeq" id="XP_014471305.1"/>
    </source>
</evidence>
<name>A0A6P3WZ08_DINQU</name>
<keyword evidence="2" id="KW-0732">Signal</keyword>
<reference evidence="4" key="1">
    <citation type="submission" date="2025-08" db="UniProtKB">
        <authorList>
            <consortium name="RefSeq"/>
        </authorList>
    </citation>
    <scope>IDENTIFICATION</scope>
</reference>
<accession>A0A6P3WZ08</accession>
<gene>
    <name evidence="4" type="primary">LOC106742651</name>
</gene>
<evidence type="ECO:0000256" key="2">
    <source>
        <dbReference type="SAM" id="SignalP"/>
    </source>
</evidence>
<keyword evidence="3" id="KW-1185">Reference proteome</keyword>
<dbReference type="OrthoDB" id="6363452at2759"/>
<protein>
    <submittedName>
        <fullName evidence="4">Uncharacterized protein LOC106742651</fullName>
    </submittedName>
</protein>
<feature type="signal peptide" evidence="2">
    <location>
        <begin position="1"/>
        <end position="20"/>
    </location>
</feature>
<organism evidence="3 4">
    <name type="scientific">Dinoponera quadriceps</name>
    <name type="common">South American ant</name>
    <dbReference type="NCBI Taxonomy" id="609295"/>
    <lineage>
        <taxon>Eukaryota</taxon>
        <taxon>Metazoa</taxon>
        <taxon>Ecdysozoa</taxon>
        <taxon>Arthropoda</taxon>
        <taxon>Hexapoda</taxon>
        <taxon>Insecta</taxon>
        <taxon>Pterygota</taxon>
        <taxon>Neoptera</taxon>
        <taxon>Endopterygota</taxon>
        <taxon>Hymenoptera</taxon>
        <taxon>Apocrita</taxon>
        <taxon>Aculeata</taxon>
        <taxon>Formicoidea</taxon>
        <taxon>Formicidae</taxon>
        <taxon>Ponerinae</taxon>
        <taxon>Ponerini</taxon>
        <taxon>Dinoponera</taxon>
    </lineage>
</organism>
<dbReference type="AlphaFoldDB" id="A0A6P3WZ08"/>
<keyword evidence="1" id="KW-0472">Membrane</keyword>